<evidence type="ECO:0000256" key="2">
    <source>
        <dbReference type="ARBA" id="ARBA00022729"/>
    </source>
</evidence>
<keyword evidence="1" id="KW-0193">Cuticle</keyword>
<feature type="transmembrane region" description="Helical" evidence="3">
    <location>
        <begin position="97"/>
        <end position="115"/>
    </location>
</feature>
<evidence type="ECO:0000259" key="4">
    <source>
        <dbReference type="PROSITE" id="PS51034"/>
    </source>
</evidence>
<keyword evidence="6" id="KW-1185">Reference proteome</keyword>
<dbReference type="InterPro" id="IPR001507">
    <property type="entry name" value="ZP_dom"/>
</dbReference>
<dbReference type="Pfam" id="PF25057">
    <property type="entry name" value="CUT_N"/>
    <property type="match status" value="1"/>
</dbReference>
<dbReference type="OrthoDB" id="5864164at2759"/>
<dbReference type="GO" id="GO:0042302">
    <property type="term" value="F:structural constituent of cuticle"/>
    <property type="evidence" value="ECO:0007669"/>
    <property type="project" value="UniProtKB-KW"/>
</dbReference>
<feature type="domain" description="ZP" evidence="4">
    <location>
        <begin position="35"/>
        <end position="135"/>
    </location>
</feature>
<dbReference type="PANTHER" id="PTHR22907:SF51">
    <property type="entry name" value="CUTICLIN-1"/>
    <property type="match status" value="1"/>
</dbReference>
<evidence type="ECO:0000256" key="1">
    <source>
        <dbReference type="ARBA" id="ARBA00022460"/>
    </source>
</evidence>
<evidence type="ECO:0000313" key="5">
    <source>
        <dbReference type="EMBL" id="VDN25457.1"/>
    </source>
</evidence>
<keyword evidence="3" id="KW-0812">Transmembrane</keyword>
<dbReference type="WBParaSite" id="GPUH_0001516801-mRNA-1">
    <property type="protein sequence ID" value="GPUH_0001516801-mRNA-1"/>
    <property type="gene ID" value="GPUH_0001516801"/>
</dbReference>
<keyword evidence="2" id="KW-0732">Signal</keyword>
<keyword evidence="3" id="KW-0472">Membrane</keyword>
<dbReference type="Proteomes" id="UP000271098">
    <property type="component" value="Unassembled WGS sequence"/>
</dbReference>
<protein>
    <submittedName>
        <fullName evidence="7">ZP domain-containing protein</fullName>
    </submittedName>
</protein>
<evidence type="ECO:0000256" key="3">
    <source>
        <dbReference type="SAM" id="Phobius"/>
    </source>
</evidence>
<proteinExistence type="predicted"/>
<gene>
    <name evidence="5" type="ORF">GPUH_LOCUS15149</name>
</gene>
<feature type="transmembrane region" description="Helical" evidence="3">
    <location>
        <begin position="7"/>
        <end position="24"/>
    </location>
</feature>
<evidence type="ECO:0000313" key="7">
    <source>
        <dbReference type="WBParaSite" id="GPUH_0001516801-mRNA-1"/>
    </source>
</evidence>
<dbReference type="InterPro" id="IPR056953">
    <property type="entry name" value="CUT_N"/>
</dbReference>
<dbReference type="EMBL" id="UYRT01082079">
    <property type="protein sequence ID" value="VDN25457.1"/>
    <property type="molecule type" value="Genomic_DNA"/>
</dbReference>
<reference evidence="7" key="1">
    <citation type="submission" date="2016-06" db="UniProtKB">
        <authorList>
            <consortium name="WormBaseParasite"/>
        </authorList>
    </citation>
    <scope>IDENTIFICATION</scope>
</reference>
<dbReference type="InterPro" id="IPR051962">
    <property type="entry name" value="Cuticlin"/>
</dbReference>
<reference evidence="5 6" key="2">
    <citation type="submission" date="2018-11" db="EMBL/GenBank/DDBJ databases">
        <authorList>
            <consortium name="Pathogen Informatics"/>
        </authorList>
    </citation>
    <scope>NUCLEOTIDE SEQUENCE [LARGE SCALE GENOMIC DNA]</scope>
</reference>
<organism evidence="7">
    <name type="scientific">Gongylonema pulchrum</name>
    <dbReference type="NCBI Taxonomy" id="637853"/>
    <lineage>
        <taxon>Eukaryota</taxon>
        <taxon>Metazoa</taxon>
        <taxon>Ecdysozoa</taxon>
        <taxon>Nematoda</taxon>
        <taxon>Chromadorea</taxon>
        <taxon>Rhabditida</taxon>
        <taxon>Spirurina</taxon>
        <taxon>Spiruromorpha</taxon>
        <taxon>Spiruroidea</taxon>
        <taxon>Gongylonematidae</taxon>
        <taxon>Gongylonema</taxon>
    </lineage>
</organism>
<evidence type="ECO:0000313" key="6">
    <source>
        <dbReference type="Proteomes" id="UP000271098"/>
    </source>
</evidence>
<dbReference type="AlphaFoldDB" id="A0A183E2F7"/>
<name>A0A183E2F7_9BILA</name>
<keyword evidence="3" id="KW-1133">Transmembrane helix</keyword>
<accession>A0A183E2F7</accession>
<sequence length="135" mass="14902">MRSAVQLFWMVLGCGLHLCMLIPIDNGVEGDPEVECGANVIVINFNTQNPFEGHVYVKGSFSDKTCRSTDSGHRVAGITVPFDRCNVMRSRSLNPRGIFVITTVVITFHVTKFPFISRIHKTVYGDKAVNSGSLL</sequence>
<dbReference type="PANTHER" id="PTHR22907">
    <property type="entry name" value="GH04558P"/>
    <property type="match status" value="1"/>
</dbReference>
<dbReference type="PROSITE" id="PS51034">
    <property type="entry name" value="ZP_2"/>
    <property type="match status" value="1"/>
</dbReference>